<evidence type="ECO:0000256" key="2">
    <source>
        <dbReference type="SAM" id="Phobius"/>
    </source>
</evidence>
<evidence type="ECO:0000313" key="4">
    <source>
        <dbReference type="Proteomes" id="UP000176770"/>
    </source>
</evidence>
<proteinExistence type="predicted"/>
<evidence type="ECO:0000313" key="3">
    <source>
        <dbReference type="EMBL" id="OGZ61954.1"/>
    </source>
</evidence>
<dbReference type="STRING" id="1802165.A3F94_03025"/>
<gene>
    <name evidence="3" type="ORF">A3F94_03025</name>
</gene>
<accession>A0A1G2HHH6</accession>
<reference evidence="3 4" key="1">
    <citation type="journal article" date="2016" name="Nat. Commun.">
        <title>Thousands of microbial genomes shed light on interconnected biogeochemical processes in an aquifer system.</title>
        <authorList>
            <person name="Anantharaman K."/>
            <person name="Brown C.T."/>
            <person name="Hug L.A."/>
            <person name="Sharon I."/>
            <person name="Castelle C.J."/>
            <person name="Probst A.J."/>
            <person name="Thomas B.C."/>
            <person name="Singh A."/>
            <person name="Wilkins M.J."/>
            <person name="Karaoz U."/>
            <person name="Brodie E.L."/>
            <person name="Williams K.H."/>
            <person name="Hubbard S.S."/>
            <person name="Banfield J.F."/>
        </authorList>
    </citation>
    <scope>NUCLEOTIDE SEQUENCE [LARGE SCALE GENOMIC DNA]</scope>
</reference>
<protein>
    <submittedName>
        <fullName evidence="3">Uncharacterized protein</fullName>
    </submittedName>
</protein>
<name>A0A1G2HHH6_9BACT</name>
<dbReference type="AlphaFoldDB" id="A0A1G2HHH6"/>
<comment type="caution">
    <text evidence="3">The sequence shown here is derived from an EMBL/GenBank/DDBJ whole genome shotgun (WGS) entry which is preliminary data.</text>
</comment>
<organism evidence="3 4">
    <name type="scientific">Candidatus Spechtbacteria bacterium RIFCSPLOWO2_12_FULL_38_22</name>
    <dbReference type="NCBI Taxonomy" id="1802165"/>
    <lineage>
        <taxon>Bacteria</taxon>
        <taxon>Candidatus Spechtiibacteriota</taxon>
    </lineage>
</organism>
<feature type="region of interest" description="Disordered" evidence="1">
    <location>
        <begin position="59"/>
        <end position="94"/>
    </location>
</feature>
<dbReference type="EMBL" id="MHOK01000012">
    <property type="protein sequence ID" value="OGZ61954.1"/>
    <property type="molecule type" value="Genomic_DNA"/>
</dbReference>
<feature type="transmembrane region" description="Helical" evidence="2">
    <location>
        <begin position="12"/>
        <end position="32"/>
    </location>
</feature>
<feature type="compositionally biased region" description="Polar residues" evidence="1">
    <location>
        <begin position="84"/>
        <end position="94"/>
    </location>
</feature>
<keyword evidence="2" id="KW-0812">Transmembrane</keyword>
<sequence length="94" mass="10591">MKLKMLNNKVLTEIAVSLIVLALVGVGIYFLVQKFGNNEQEEILQDGDSLGEELFNKVKNPTEDLPQTNPLETEANPFEKEDTNPFSSYTNPFE</sequence>
<dbReference type="Proteomes" id="UP000176770">
    <property type="component" value="Unassembled WGS sequence"/>
</dbReference>
<keyword evidence="2" id="KW-0472">Membrane</keyword>
<keyword evidence="2" id="KW-1133">Transmembrane helix</keyword>
<evidence type="ECO:0000256" key="1">
    <source>
        <dbReference type="SAM" id="MobiDB-lite"/>
    </source>
</evidence>